<dbReference type="EMBL" id="JACXAI010000039">
    <property type="protein sequence ID" value="MBD1382913.1"/>
    <property type="molecule type" value="Genomic_DNA"/>
</dbReference>
<feature type="transmembrane region" description="Helical" evidence="1">
    <location>
        <begin position="365"/>
        <end position="393"/>
    </location>
</feature>
<feature type="transmembrane region" description="Helical" evidence="1">
    <location>
        <begin position="137"/>
        <end position="154"/>
    </location>
</feature>
<feature type="transmembrane region" description="Helical" evidence="1">
    <location>
        <begin position="306"/>
        <end position="330"/>
    </location>
</feature>
<dbReference type="InterPro" id="IPR019733">
    <property type="entry name" value="Uncharacterised_YhfT"/>
</dbReference>
<protein>
    <submittedName>
        <fullName evidence="2">YhfT family protein</fullName>
    </submittedName>
</protein>
<dbReference type="Pfam" id="PF10797">
    <property type="entry name" value="YhfT"/>
    <property type="match status" value="1"/>
</dbReference>
<dbReference type="RefSeq" id="WP_191161559.1">
    <property type="nucleotide sequence ID" value="NZ_JACXAI010000039.1"/>
</dbReference>
<feature type="transmembrane region" description="Helical" evidence="1">
    <location>
        <begin position="95"/>
        <end position="117"/>
    </location>
</feature>
<name>A0A926NN12_9BACI</name>
<feature type="transmembrane region" description="Helical" evidence="1">
    <location>
        <begin position="190"/>
        <end position="210"/>
    </location>
</feature>
<keyword evidence="3" id="KW-1185">Reference proteome</keyword>
<evidence type="ECO:0000256" key="1">
    <source>
        <dbReference type="SAM" id="Phobius"/>
    </source>
</evidence>
<proteinExistence type="predicted"/>
<evidence type="ECO:0000313" key="3">
    <source>
        <dbReference type="Proteomes" id="UP000626844"/>
    </source>
</evidence>
<organism evidence="2 3">
    <name type="scientific">Metabacillus arenae</name>
    <dbReference type="NCBI Taxonomy" id="2771434"/>
    <lineage>
        <taxon>Bacteria</taxon>
        <taxon>Bacillati</taxon>
        <taxon>Bacillota</taxon>
        <taxon>Bacilli</taxon>
        <taxon>Bacillales</taxon>
        <taxon>Bacillaceae</taxon>
        <taxon>Metabacillus</taxon>
    </lineage>
</organism>
<accession>A0A926NN12</accession>
<keyword evidence="1" id="KW-0812">Transmembrane</keyword>
<evidence type="ECO:0000313" key="2">
    <source>
        <dbReference type="EMBL" id="MBD1382913.1"/>
    </source>
</evidence>
<feature type="transmembrane region" description="Helical" evidence="1">
    <location>
        <begin position="161"/>
        <end position="178"/>
    </location>
</feature>
<sequence>MVEVILMACIGALAAVMANLGIAVFNDGLRPIIPENLEGRMSRKELGITAFAMSFGLVIGFGIPISIAGSIILIHSILLGTDIIGLALNRGKINAVIAGVAGALYGAGIYFGLQAVVDAFALLPLNFVEGFNKVGEPVVVSFMVFPAIAVALQFGIKKGIVTFLVAAIARQLIVFANTEKLIRMNGTEVILSPEGIALIVGMIFLITFAVREKSDEQNLSQLAALFTERVAKIKKYVWVLMISGGLVAAATNQLLIAGDPISLNLLAEGKISEGGIASLAKAIGFVPLIASTAIATGVYGPVGFTFVFGAGIFTPHPIIAAILGAAIIFAEVMLLTQLAKLLDKYPGIRASGENIRTAMTRILEVALLIGGANAANAIVPGLGFFAIAGFYLLNEAAGRPIVRMAIGPVGAIAVGIIGNILVLFGLYTPPSA</sequence>
<gene>
    <name evidence="2" type="ORF">IC621_22175</name>
</gene>
<feature type="transmembrane region" description="Helical" evidence="1">
    <location>
        <begin position="236"/>
        <end position="256"/>
    </location>
</feature>
<comment type="caution">
    <text evidence="2">The sequence shown here is derived from an EMBL/GenBank/DDBJ whole genome shotgun (WGS) entry which is preliminary data.</text>
</comment>
<feature type="transmembrane region" description="Helical" evidence="1">
    <location>
        <begin position="405"/>
        <end position="427"/>
    </location>
</feature>
<reference evidence="2" key="1">
    <citation type="submission" date="2020-09" db="EMBL/GenBank/DDBJ databases">
        <title>A novel bacterium of genus Bacillus, isolated from South China Sea.</title>
        <authorList>
            <person name="Huang H."/>
            <person name="Mo K."/>
            <person name="Hu Y."/>
        </authorList>
    </citation>
    <scope>NUCLEOTIDE SEQUENCE</scope>
    <source>
        <strain evidence="2">IB182487</strain>
    </source>
</reference>
<keyword evidence="1" id="KW-1133">Transmembrane helix</keyword>
<dbReference type="Proteomes" id="UP000626844">
    <property type="component" value="Unassembled WGS sequence"/>
</dbReference>
<feature type="transmembrane region" description="Helical" evidence="1">
    <location>
        <begin position="47"/>
        <end position="74"/>
    </location>
</feature>
<keyword evidence="1" id="KW-0472">Membrane</keyword>
<feature type="transmembrane region" description="Helical" evidence="1">
    <location>
        <begin position="276"/>
        <end position="299"/>
    </location>
</feature>
<dbReference type="AlphaFoldDB" id="A0A926NN12"/>